<keyword evidence="1" id="KW-0472">Membrane</keyword>
<gene>
    <name evidence="2" type="ORF">OFUS_LOCUS23539</name>
</gene>
<organism evidence="2 3">
    <name type="scientific">Owenia fusiformis</name>
    <name type="common">Polychaete worm</name>
    <dbReference type="NCBI Taxonomy" id="6347"/>
    <lineage>
        <taxon>Eukaryota</taxon>
        <taxon>Metazoa</taxon>
        <taxon>Spiralia</taxon>
        <taxon>Lophotrochozoa</taxon>
        <taxon>Annelida</taxon>
        <taxon>Polychaeta</taxon>
        <taxon>Sedentaria</taxon>
        <taxon>Canalipalpata</taxon>
        <taxon>Sabellida</taxon>
        <taxon>Oweniida</taxon>
        <taxon>Oweniidae</taxon>
        <taxon>Owenia</taxon>
    </lineage>
</organism>
<proteinExistence type="predicted"/>
<dbReference type="AlphaFoldDB" id="A0A8S4Q1Y0"/>
<comment type="caution">
    <text evidence="2">The sequence shown here is derived from an EMBL/GenBank/DDBJ whole genome shotgun (WGS) entry which is preliminary data.</text>
</comment>
<reference evidence="2" key="1">
    <citation type="submission" date="2022-03" db="EMBL/GenBank/DDBJ databases">
        <authorList>
            <person name="Martin C."/>
        </authorList>
    </citation>
    <scope>NUCLEOTIDE SEQUENCE</scope>
</reference>
<protein>
    <submittedName>
        <fullName evidence="2">Uncharacterized protein</fullName>
    </submittedName>
</protein>
<sequence length="215" mass="24354">MVTNGSYFNIKSKRHGCSSILDTTFEDMKIGLDVRAIPFNDDEIANTIDKINKSSLMRYYFVLRCNSSCLPDKFTLPCVAIFTSLVICLCGSFVLLFAVTCTQMNQFSDEPGRCISVLLSHLIVVMLIIVTIGIPLGNTLLKIHFRNKLTNLSVECVNRNVIFTVTYKDKIPILAVMKYDNTLCLEHIVNYNRACVRARTRYRGIQTTSYEKTPP</sequence>
<feature type="transmembrane region" description="Helical" evidence="1">
    <location>
        <begin position="118"/>
        <end position="141"/>
    </location>
</feature>
<evidence type="ECO:0000256" key="1">
    <source>
        <dbReference type="SAM" id="Phobius"/>
    </source>
</evidence>
<keyword evidence="1" id="KW-1133">Transmembrane helix</keyword>
<dbReference type="EMBL" id="CAIIXF020000011">
    <property type="protein sequence ID" value="CAH1799537.1"/>
    <property type="molecule type" value="Genomic_DNA"/>
</dbReference>
<evidence type="ECO:0000313" key="3">
    <source>
        <dbReference type="Proteomes" id="UP000749559"/>
    </source>
</evidence>
<keyword evidence="1" id="KW-0812">Transmembrane</keyword>
<accession>A0A8S4Q1Y0</accession>
<evidence type="ECO:0000313" key="2">
    <source>
        <dbReference type="EMBL" id="CAH1799537.1"/>
    </source>
</evidence>
<feature type="transmembrane region" description="Helical" evidence="1">
    <location>
        <begin position="74"/>
        <end position="98"/>
    </location>
</feature>
<keyword evidence="3" id="KW-1185">Reference proteome</keyword>
<dbReference type="Proteomes" id="UP000749559">
    <property type="component" value="Unassembled WGS sequence"/>
</dbReference>
<name>A0A8S4Q1Y0_OWEFU</name>